<comment type="similarity">
    <text evidence="2">Belongs to the Nudix hydrolase family.</text>
</comment>
<keyword evidence="7 13" id="KW-0378">Hydrolase</keyword>
<evidence type="ECO:0000256" key="3">
    <source>
        <dbReference type="ARBA" id="ARBA00022457"/>
    </source>
</evidence>
<dbReference type="PROSITE" id="PS00893">
    <property type="entry name" value="NUDIX_BOX"/>
    <property type="match status" value="1"/>
</dbReference>
<keyword evidence="8" id="KW-0460">Magnesium</keyword>
<evidence type="ECO:0000256" key="6">
    <source>
        <dbReference type="ARBA" id="ARBA00022763"/>
    </source>
</evidence>
<dbReference type="AlphaFoldDB" id="A0A553IH11"/>
<dbReference type="GO" id="GO:0006281">
    <property type="term" value="P:DNA repair"/>
    <property type="evidence" value="ECO:0007669"/>
    <property type="project" value="UniProtKB-KW"/>
</dbReference>
<keyword evidence="5" id="KW-0479">Metal-binding</keyword>
<evidence type="ECO:0000256" key="1">
    <source>
        <dbReference type="ARBA" id="ARBA00001946"/>
    </source>
</evidence>
<evidence type="ECO:0000256" key="4">
    <source>
        <dbReference type="ARBA" id="ARBA00022705"/>
    </source>
</evidence>
<comment type="cofactor">
    <cofactor evidence="1">
        <name>Mg(2+)</name>
        <dbReference type="ChEBI" id="CHEBI:18420"/>
    </cofactor>
</comment>
<dbReference type="InterPro" id="IPR020084">
    <property type="entry name" value="NUDIX_hydrolase_CS"/>
</dbReference>
<dbReference type="Gene3D" id="3.90.79.10">
    <property type="entry name" value="Nucleoside Triphosphate Pyrophosphohydrolase"/>
    <property type="match status" value="1"/>
</dbReference>
<dbReference type="InterPro" id="IPR015797">
    <property type="entry name" value="NUDIX_hydrolase-like_dom_sf"/>
</dbReference>
<evidence type="ECO:0000313" key="13">
    <source>
        <dbReference type="EMBL" id="TRX99489.1"/>
    </source>
</evidence>
<comment type="catalytic activity">
    <reaction evidence="10">
        <text>8-oxo-dGTP + H2O = 8-oxo-dGMP + diphosphate + H(+)</text>
        <dbReference type="Rhea" id="RHEA:31575"/>
        <dbReference type="ChEBI" id="CHEBI:15377"/>
        <dbReference type="ChEBI" id="CHEBI:15378"/>
        <dbReference type="ChEBI" id="CHEBI:33019"/>
        <dbReference type="ChEBI" id="CHEBI:63224"/>
        <dbReference type="ChEBI" id="CHEBI:77896"/>
        <dbReference type="EC" id="3.6.1.55"/>
    </reaction>
</comment>
<feature type="domain" description="Nudix hydrolase" evidence="12">
    <location>
        <begin position="2"/>
        <end position="126"/>
    </location>
</feature>
<dbReference type="RefSeq" id="WP_012243027.1">
    <property type="nucleotide sequence ID" value="NZ_JACAOE010000001.1"/>
</dbReference>
<sequence length="126" mass="14537">MKKQIEVVAAVIKKDNKYFAAQRKDQGELARKWEFPGGKVEPGETHQEALAREIKEELNVEIKVTDFLTTVVHEYNSFIITLHAYFAEYVSGEFKPNEHLDTKFLTKEEMADYDFAAADLPIIEKL</sequence>
<dbReference type="GO" id="GO:0006260">
    <property type="term" value="P:DNA replication"/>
    <property type="evidence" value="ECO:0007669"/>
    <property type="project" value="UniProtKB-KW"/>
</dbReference>
<comment type="caution">
    <text evidence="13">The sequence shown here is derived from an EMBL/GenBank/DDBJ whole genome shotgun (WGS) entry which is preliminary data.</text>
</comment>
<dbReference type="EMBL" id="VKID01000001">
    <property type="protein sequence ID" value="TRX99489.1"/>
    <property type="molecule type" value="Genomic_DNA"/>
</dbReference>
<organism evidence="13 14">
    <name type="scientific">Acholeplasma laidlawii</name>
    <dbReference type="NCBI Taxonomy" id="2148"/>
    <lineage>
        <taxon>Bacteria</taxon>
        <taxon>Bacillati</taxon>
        <taxon>Mycoplasmatota</taxon>
        <taxon>Mollicutes</taxon>
        <taxon>Acholeplasmatales</taxon>
        <taxon>Acholeplasmataceae</taxon>
        <taxon>Acholeplasma</taxon>
    </lineage>
</organism>
<keyword evidence="6" id="KW-0227">DNA damage</keyword>
<dbReference type="OMA" id="KLEYQFP"/>
<evidence type="ECO:0000256" key="7">
    <source>
        <dbReference type="ARBA" id="ARBA00022801"/>
    </source>
</evidence>
<proteinExistence type="inferred from homology"/>
<protein>
    <recommendedName>
        <fullName evidence="11">8-oxo-dGTP diphosphatase</fullName>
        <ecNumber evidence="11">3.6.1.55</ecNumber>
    </recommendedName>
</protein>
<dbReference type="InterPro" id="IPR000086">
    <property type="entry name" value="NUDIX_hydrolase_dom"/>
</dbReference>
<gene>
    <name evidence="13" type="ORF">FNV44_00170</name>
</gene>
<evidence type="ECO:0000256" key="9">
    <source>
        <dbReference type="ARBA" id="ARBA00023204"/>
    </source>
</evidence>
<evidence type="ECO:0000256" key="11">
    <source>
        <dbReference type="ARBA" id="ARBA00038905"/>
    </source>
</evidence>
<dbReference type="PANTHER" id="PTHR47707:SF1">
    <property type="entry name" value="NUDIX HYDROLASE FAMILY PROTEIN"/>
    <property type="match status" value="1"/>
</dbReference>
<dbReference type="GO" id="GO:0008413">
    <property type="term" value="F:8-oxo-7,8-dihydroguanosine triphosphate pyrophosphatase activity"/>
    <property type="evidence" value="ECO:0007669"/>
    <property type="project" value="TreeGrafter"/>
</dbReference>
<dbReference type="GO" id="GO:0046872">
    <property type="term" value="F:metal ion binding"/>
    <property type="evidence" value="ECO:0007669"/>
    <property type="project" value="UniProtKB-KW"/>
</dbReference>
<dbReference type="Proteomes" id="UP000315938">
    <property type="component" value="Unassembled WGS sequence"/>
</dbReference>
<name>A0A553IH11_ACHLA</name>
<dbReference type="EC" id="3.6.1.55" evidence="11"/>
<evidence type="ECO:0000259" key="12">
    <source>
        <dbReference type="PROSITE" id="PS51462"/>
    </source>
</evidence>
<dbReference type="SUPFAM" id="SSF55811">
    <property type="entry name" value="Nudix"/>
    <property type="match status" value="1"/>
</dbReference>
<dbReference type="InterPro" id="IPR020476">
    <property type="entry name" value="Nudix_hydrolase"/>
</dbReference>
<evidence type="ECO:0000256" key="10">
    <source>
        <dbReference type="ARBA" id="ARBA00035861"/>
    </source>
</evidence>
<dbReference type="PANTHER" id="PTHR47707">
    <property type="entry name" value="8-OXO-DGTP DIPHOSPHATASE"/>
    <property type="match status" value="1"/>
</dbReference>
<dbReference type="GeneID" id="41339229"/>
<keyword evidence="4" id="KW-0235">DNA replication</keyword>
<keyword evidence="9" id="KW-0234">DNA repair</keyword>
<keyword evidence="3" id="KW-0515">Mutator protein</keyword>
<dbReference type="PRINTS" id="PR00502">
    <property type="entry name" value="NUDIXFAMILY"/>
</dbReference>
<dbReference type="GO" id="GO:0044716">
    <property type="term" value="F:8-oxo-GDP phosphatase activity"/>
    <property type="evidence" value="ECO:0007669"/>
    <property type="project" value="TreeGrafter"/>
</dbReference>
<reference evidence="13 14" key="1">
    <citation type="submission" date="2019-07" db="EMBL/GenBank/DDBJ databases">
        <title>Genome sequence of Acholeplasma laidlawii strain with increased resistance to erythromycin.</title>
        <authorList>
            <person name="Medvedeva E.S."/>
            <person name="Baranova N.B."/>
            <person name="Siniagina M.N."/>
            <person name="Mouzykantov A."/>
            <person name="Chernova O.A."/>
            <person name="Chernov V.M."/>
        </authorList>
    </citation>
    <scope>NUCLEOTIDE SEQUENCE [LARGE SCALE GENOMIC DNA]</scope>
    <source>
        <strain evidence="13 14">PG8REry</strain>
    </source>
</reference>
<dbReference type="InterPro" id="IPR047127">
    <property type="entry name" value="MutT-like"/>
</dbReference>
<accession>A0A553IH11</accession>
<dbReference type="GO" id="GO:0044715">
    <property type="term" value="F:8-oxo-dGDP phosphatase activity"/>
    <property type="evidence" value="ECO:0007669"/>
    <property type="project" value="TreeGrafter"/>
</dbReference>
<dbReference type="Pfam" id="PF14815">
    <property type="entry name" value="NUDIX_4"/>
    <property type="match status" value="1"/>
</dbReference>
<evidence type="ECO:0000256" key="5">
    <source>
        <dbReference type="ARBA" id="ARBA00022723"/>
    </source>
</evidence>
<dbReference type="PROSITE" id="PS51462">
    <property type="entry name" value="NUDIX"/>
    <property type="match status" value="1"/>
</dbReference>
<dbReference type="GO" id="GO:0035539">
    <property type="term" value="F:8-oxo-7,8-dihydrodeoxyguanosine triphosphate pyrophosphatase activity"/>
    <property type="evidence" value="ECO:0007669"/>
    <property type="project" value="UniProtKB-EC"/>
</dbReference>
<dbReference type="CDD" id="cd03425">
    <property type="entry name" value="NUDIX_MutT_NudA_like"/>
    <property type="match status" value="1"/>
</dbReference>
<dbReference type="InterPro" id="IPR029119">
    <property type="entry name" value="MutY_C"/>
</dbReference>
<evidence type="ECO:0000256" key="2">
    <source>
        <dbReference type="ARBA" id="ARBA00005582"/>
    </source>
</evidence>
<evidence type="ECO:0000256" key="8">
    <source>
        <dbReference type="ARBA" id="ARBA00022842"/>
    </source>
</evidence>
<evidence type="ECO:0000313" key="14">
    <source>
        <dbReference type="Proteomes" id="UP000315938"/>
    </source>
</evidence>